<accession>X0VAR9</accession>
<reference evidence="1" key="1">
    <citation type="journal article" date="2014" name="Front. Microbiol.">
        <title>High frequency of phylogenetically diverse reductive dehalogenase-homologous genes in deep subseafloor sedimentary metagenomes.</title>
        <authorList>
            <person name="Kawai M."/>
            <person name="Futagami T."/>
            <person name="Toyoda A."/>
            <person name="Takaki Y."/>
            <person name="Nishi S."/>
            <person name="Hori S."/>
            <person name="Arai W."/>
            <person name="Tsubouchi T."/>
            <person name="Morono Y."/>
            <person name="Uchiyama I."/>
            <person name="Ito T."/>
            <person name="Fujiyama A."/>
            <person name="Inagaki F."/>
            <person name="Takami H."/>
        </authorList>
    </citation>
    <scope>NUCLEOTIDE SEQUENCE</scope>
    <source>
        <strain evidence="1">Expedition CK06-06</strain>
    </source>
</reference>
<feature type="non-terminal residue" evidence="1">
    <location>
        <position position="1"/>
    </location>
</feature>
<name>X0VAR9_9ZZZZ</name>
<sequence length="128" mass="14609">LTENDWKLLESWWKDWGWPVLNKDILPDNGTGGIMIENEGKPIAAGFLYWSNSGLCWLDWVISDHKGNKRARPLAVKLLIETAEELVKAAGKKCLMSISRSNSLLKIHKKLGWTIDETPSHEMIKRII</sequence>
<dbReference type="InterPro" id="IPR016181">
    <property type="entry name" value="Acyl_CoA_acyltransferase"/>
</dbReference>
<protein>
    <recommendedName>
        <fullName evidence="2">N-acetyltransferase domain-containing protein</fullName>
    </recommendedName>
</protein>
<organism evidence="1">
    <name type="scientific">marine sediment metagenome</name>
    <dbReference type="NCBI Taxonomy" id="412755"/>
    <lineage>
        <taxon>unclassified sequences</taxon>
        <taxon>metagenomes</taxon>
        <taxon>ecological metagenomes</taxon>
    </lineage>
</organism>
<comment type="caution">
    <text evidence="1">The sequence shown here is derived from an EMBL/GenBank/DDBJ whole genome shotgun (WGS) entry which is preliminary data.</text>
</comment>
<evidence type="ECO:0008006" key="2">
    <source>
        <dbReference type="Google" id="ProtNLM"/>
    </source>
</evidence>
<dbReference type="EMBL" id="BARS01029776">
    <property type="protein sequence ID" value="GAG08422.1"/>
    <property type="molecule type" value="Genomic_DNA"/>
</dbReference>
<evidence type="ECO:0000313" key="1">
    <source>
        <dbReference type="EMBL" id="GAG08422.1"/>
    </source>
</evidence>
<dbReference type="SUPFAM" id="SSF55729">
    <property type="entry name" value="Acyl-CoA N-acyltransferases (Nat)"/>
    <property type="match status" value="1"/>
</dbReference>
<proteinExistence type="predicted"/>
<gene>
    <name evidence="1" type="ORF">S01H1_46497</name>
</gene>
<dbReference type="AlphaFoldDB" id="X0VAR9"/>